<dbReference type="EMBL" id="HF936663">
    <property type="protein sequence ID" value="CCX34924.1"/>
    <property type="molecule type" value="Genomic_DNA"/>
</dbReference>
<gene>
    <name evidence="1" type="ORF">PCON_04600</name>
</gene>
<dbReference type="AlphaFoldDB" id="U4LT83"/>
<dbReference type="Proteomes" id="UP000018144">
    <property type="component" value="Unassembled WGS sequence"/>
</dbReference>
<name>U4LT83_PYROM</name>
<proteinExistence type="predicted"/>
<keyword evidence="2" id="KW-1185">Reference proteome</keyword>
<protein>
    <submittedName>
        <fullName evidence="1">Uncharacterized protein</fullName>
    </submittedName>
</protein>
<reference evidence="1 2" key="1">
    <citation type="journal article" date="2013" name="PLoS Genet.">
        <title>The genome and development-dependent transcriptomes of Pyronema confluens: a window into fungal evolution.</title>
        <authorList>
            <person name="Traeger S."/>
            <person name="Altegoer F."/>
            <person name="Freitag M."/>
            <person name="Gabaldon T."/>
            <person name="Kempken F."/>
            <person name="Kumar A."/>
            <person name="Marcet-Houben M."/>
            <person name="Poggeler S."/>
            <person name="Stajich J.E."/>
            <person name="Nowrousian M."/>
        </authorList>
    </citation>
    <scope>NUCLEOTIDE SEQUENCE [LARGE SCALE GENOMIC DNA]</scope>
    <source>
        <strain evidence="2">CBS 100304</strain>
        <tissue evidence="1">Vegetative mycelium</tissue>
    </source>
</reference>
<evidence type="ECO:0000313" key="2">
    <source>
        <dbReference type="Proteomes" id="UP000018144"/>
    </source>
</evidence>
<accession>U4LT83</accession>
<organism evidence="1 2">
    <name type="scientific">Pyronema omphalodes (strain CBS 100304)</name>
    <name type="common">Pyronema confluens</name>
    <dbReference type="NCBI Taxonomy" id="1076935"/>
    <lineage>
        <taxon>Eukaryota</taxon>
        <taxon>Fungi</taxon>
        <taxon>Dikarya</taxon>
        <taxon>Ascomycota</taxon>
        <taxon>Pezizomycotina</taxon>
        <taxon>Pezizomycetes</taxon>
        <taxon>Pezizales</taxon>
        <taxon>Pyronemataceae</taxon>
        <taxon>Pyronema</taxon>
    </lineage>
</organism>
<sequence>MRLMDWDCLTDNRQRQDRR</sequence>
<evidence type="ECO:0000313" key="1">
    <source>
        <dbReference type="EMBL" id="CCX34924.1"/>
    </source>
</evidence>